<gene>
    <name evidence="1" type="ORF">KIN20_014929</name>
</gene>
<dbReference type="AlphaFoldDB" id="A0AAD5MIT0"/>
<organism evidence="1 2">
    <name type="scientific">Parelaphostrongylus tenuis</name>
    <name type="common">Meningeal worm</name>
    <dbReference type="NCBI Taxonomy" id="148309"/>
    <lineage>
        <taxon>Eukaryota</taxon>
        <taxon>Metazoa</taxon>
        <taxon>Ecdysozoa</taxon>
        <taxon>Nematoda</taxon>
        <taxon>Chromadorea</taxon>
        <taxon>Rhabditida</taxon>
        <taxon>Rhabditina</taxon>
        <taxon>Rhabditomorpha</taxon>
        <taxon>Strongyloidea</taxon>
        <taxon>Metastrongylidae</taxon>
        <taxon>Parelaphostrongylus</taxon>
    </lineage>
</organism>
<name>A0AAD5MIT0_PARTN</name>
<reference evidence="1" key="1">
    <citation type="submission" date="2021-06" db="EMBL/GenBank/DDBJ databases">
        <title>Parelaphostrongylus tenuis whole genome reference sequence.</title>
        <authorList>
            <person name="Garwood T.J."/>
            <person name="Larsen P.A."/>
            <person name="Fountain-Jones N.M."/>
            <person name="Garbe J.R."/>
            <person name="Macchietto M.G."/>
            <person name="Kania S.A."/>
            <person name="Gerhold R.W."/>
            <person name="Richards J.E."/>
            <person name="Wolf T.M."/>
        </authorList>
    </citation>
    <scope>NUCLEOTIDE SEQUENCE</scope>
    <source>
        <strain evidence="1">MNPRO001-30</strain>
        <tissue evidence="1">Meninges</tissue>
    </source>
</reference>
<keyword evidence="2" id="KW-1185">Reference proteome</keyword>
<sequence length="185" mass="19605">MVYSTAVDASAQVPGIAANKGAARAFVQRLVLQTVLDVLESQGRSALLPDAIILSILSQLSVNITYEPIECPGISLTRREMVGGPQGEPSRRCIIVGNTVTGICSAIGQNAGSCMMPVPDRVEITSVPTNYTTISGTFTTTNTVMANWSKMMWQNVVNRAVRMLAAGPFGSHFSSATGSVRGNRK</sequence>
<dbReference type="EMBL" id="JAHQIW010002970">
    <property type="protein sequence ID" value="KAJ1356943.1"/>
    <property type="molecule type" value="Genomic_DNA"/>
</dbReference>
<evidence type="ECO:0000313" key="2">
    <source>
        <dbReference type="Proteomes" id="UP001196413"/>
    </source>
</evidence>
<proteinExistence type="predicted"/>
<dbReference type="Proteomes" id="UP001196413">
    <property type="component" value="Unassembled WGS sequence"/>
</dbReference>
<accession>A0AAD5MIT0</accession>
<evidence type="ECO:0000313" key="1">
    <source>
        <dbReference type="EMBL" id="KAJ1356943.1"/>
    </source>
</evidence>
<protein>
    <submittedName>
        <fullName evidence="1">Uncharacterized protein</fullName>
    </submittedName>
</protein>
<comment type="caution">
    <text evidence="1">The sequence shown here is derived from an EMBL/GenBank/DDBJ whole genome shotgun (WGS) entry which is preliminary data.</text>
</comment>